<dbReference type="Pfam" id="PF19927">
    <property type="entry name" value="DUF6390"/>
    <property type="match status" value="1"/>
</dbReference>
<dbReference type="RefSeq" id="WP_344603431.1">
    <property type="nucleotide sequence ID" value="NZ_BAAAHE010000011.1"/>
</dbReference>
<organism evidence="1 2">
    <name type="scientific">Sporichthya brevicatena</name>
    <dbReference type="NCBI Taxonomy" id="171442"/>
    <lineage>
        <taxon>Bacteria</taxon>
        <taxon>Bacillati</taxon>
        <taxon>Actinomycetota</taxon>
        <taxon>Actinomycetes</taxon>
        <taxon>Sporichthyales</taxon>
        <taxon>Sporichthyaceae</taxon>
        <taxon>Sporichthya</taxon>
    </lineage>
</organism>
<evidence type="ECO:0000313" key="1">
    <source>
        <dbReference type="EMBL" id="GAA0615018.1"/>
    </source>
</evidence>
<reference evidence="1 2" key="1">
    <citation type="journal article" date="2019" name="Int. J. Syst. Evol. Microbiol.">
        <title>The Global Catalogue of Microorganisms (GCM) 10K type strain sequencing project: providing services to taxonomists for standard genome sequencing and annotation.</title>
        <authorList>
            <consortium name="The Broad Institute Genomics Platform"/>
            <consortium name="The Broad Institute Genome Sequencing Center for Infectious Disease"/>
            <person name="Wu L."/>
            <person name="Ma J."/>
        </authorList>
    </citation>
    <scope>NUCLEOTIDE SEQUENCE [LARGE SCALE GENOMIC DNA]</scope>
    <source>
        <strain evidence="1 2">JCM 10671</strain>
    </source>
</reference>
<sequence length="254" mass="28081">MPRADRLLAEGVSGSVLFARYAHGPNALGYCGPAGAAVLARAACGQDEPAAVEAAARRFSGAWPYQETIANLTGRSPMDPDVVRGYWVGNQLTDELPREQFAEVLLSNLRAQAGHYWPHLSEDLSAEVAPSHTFHVFGVYPWSRLLDAGRPEPLHVLESCRIGWGRVIAVHADQLTVRTRRLDLTDGRLSLSAEYDRRVDYRVDGDAFVADPVEGDLVALHWDFACDRLTEFEVTRLEADLMRQLELVAQRGTS</sequence>
<dbReference type="InterPro" id="IPR045660">
    <property type="entry name" value="DUF6390"/>
</dbReference>
<gene>
    <name evidence="1" type="ORF">GCM10009547_16140</name>
</gene>
<keyword evidence="2" id="KW-1185">Reference proteome</keyword>
<name>A0ABN1GN71_9ACTN</name>
<accession>A0ABN1GN71</accession>
<comment type="caution">
    <text evidence="1">The sequence shown here is derived from an EMBL/GenBank/DDBJ whole genome shotgun (WGS) entry which is preliminary data.</text>
</comment>
<dbReference type="EMBL" id="BAAAHE010000011">
    <property type="protein sequence ID" value="GAA0615018.1"/>
    <property type="molecule type" value="Genomic_DNA"/>
</dbReference>
<dbReference type="Proteomes" id="UP001500957">
    <property type="component" value="Unassembled WGS sequence"/>
</dbReference>
<proteinExistence type="predicted"/>
<evidence type="ECO:0000313" key="2">
    <source>
        <dbReference type="Proteomes" id="UP001500957"/>
    </source>
</evidence>
<protein>
    <submittedName>
        <fullName evidence="1">DUF6390 family protein</fullName>
    </submittedName>
</protein>